<dbReference type="Pfam" id="PF00005">
    <property type="entry name" value="ABC_tran"/>
    <property type="match status" value="1"/>
</dbReference>
<dbReference type="CDD" id="cd03293">
    <property type="entry name" value="ABC_NrtD_SsuB_transporters"/>
    <property type="match status" value="1"/>
</dbReference>
<dbReference type="InterPro" id="IPR050166">
    <property type="entry name" value="ABC_transporter_ATP-bind"/>
</dbReference>
<dbReference type="PANTHER" id="PTHR42788:SF13">
    <property type="entry name" value="ALIPHATIC SULFONATES IMPORT ATP-BINDING PROTEIN SSUB"/>
    <property type="match status" value="1"/>
</dbReference>
<evidence type="ECO:0000256" key="4">
    <source>
        <dbReference type="ARBA" id="ARBA00022840"/>
    </source>
</evidence>
<protein>
    <submittedName>
        <fullName evidence="6">ABC transporter ATP-binding protein</fullName>
    </submittedName>
</protein>
<dbReference type="AlphaFoldDB" id="A0A2N3Q0K9"/>
<proteinExistence type="inferred from homology"/>
<dbReference type="SMART" id="SM00382">
    <property type="entry name" value="AAA"/>
    <property type="match status" value="1"/>
</dbReference>
<name>A0A2N3Q0K9_9PROT</name>
<keyword evidence="4 6" id="KW-0067">ATP-binding</keyword>
<evidence type="ECO:0000256" key="3">
    <source>
        <dbReference type="ARBA" id="ARBA00022741"/>
    </source>
</evidence>
<evidence type="ECO:0000313" key="7">
    <source>
        <dbReference type="Proteomes" id="UP000233293"/>
    </source>
</evidence>
<comment type="similarity">
    <text evidence="1">Belongs to the ABC transporter superfamily.</text>
</comment>
<dbReference type="RefSeq" id="WP_101249092.1">
    <property type="nucleotide sequence ID" value="NZ_PIUM01000002.1"/>
</dbReference>
<dbReference type="OrthoDB" id="8016555at2"/>
<keyword evidence="7" id="KW-1185">Reference proteome</keyword>
<dbReference type="GO" id="GO:0005524">
    <property type="term" value="F:ATP binding"/>
    <property type="evidence" value="ECO:0007669"/>
    <property type="project" value="UniProtKB-KW"/>
</dbReference>
<keyword evidence="3" id="KW-0547">Nucleotide-binding</keyword>
<dbReference type="InterPro" id="IPR003593">
    <property type="entry name" value="AAA+_ATPase"/>
</dbReference>
<dbReference type="EMBL" id="PIUM01000002">
    <property type="protein sequence ID" value="PKU26131.1"/>
    <property type="molecule type" value="Genomic_DNA"/>
</dbReference>
<dbReference type="InterPro" id="IPR017871">
    <property type="entry name" value="ABC_transporter-like_CS"/>
</dbReference>
<dbReference type="InterPro" id="IPR003439">
    <property type="entry name" value="ABC_transporter-like_ATP-bd"/>
</dbReference>
<dbReference type="Proteomes" id="UP000233293">
    <property type="component" value="Unassembled WGS sequence"/>
</dbReference>
<dbReference type="InterPro" id="IPR027417">
    <property type="entry name" value="P-loop_NTPase"/>
</dbReference>
<dbReference type="GO" id="GO:0016887">
    <property type="term" value="F:ATP hydrolysis activity"/>
    <property type="evidence" value="ECO:0007669"/>
    <property type="project" value="InterPro"/>
</dbReference>
<evidence type="ECO:0000313" key="6">
    <source>
        <dbReference type="EMBL" id="PKU26131.1"/>
    </source>
</evidence>
<organism evidence="6 7">
    <name type="scientific">Telmatospirillum siberiense</name>
    <dbReference type="NCBI Taxonomy" id="382514"/>
    <lineage>
        <taxon>Bacteria</taxon>
        <taxon>Pseudomonadati</taxon>
        <taxon>Pseudomonadota</taxon>
        <taxon>Alphaproteobacteria</taxon>
        <taxon>Rhodospirillales</taxon>
        <taxon>Rhodospirillaceae</taxon>
        <taxon>Telmatospirillum</taxon>
    </lineage>
</organism>
<evidence type="ECO:0000259" key="5">
    <source>
        <dbReference type="PROSITE" id="PS50893"/>
    </source>
</evidence>
<evidence type="ECO:0000256" key="1">
    <source>
        <dbReference type="ARBA" id="ARBA00005417"/>
    </source>
</evidence>
<comment type="caution">
    <text evidence="6">The sequence shown here is derived from an EMBL/GenBank/DDBJ whole genome shotgun (WGS) entry which is preliminary data.</text>
</comment>
<dbReference type="Gene3D" id="3.40.50.300">
    <property type="entry name" value="P-loop containing nucleotide triphosphate hydrolases"/>
    <property type="match status" value="1"/>
</dbReference>
<evidence type="ECO:0000256" key="2">
    <source>
        <dbReference type="ARBA" id="ARBA00022448"/>
    </source>
</evidence>
<sequence length="260" mass="28691">MAAIEIRNAVKIYQDQQRKRDLLALDTVNLTVEKNDFLCLLGPSGCGKSTLLNMIAGFESVSSGEILVDGKPVTGPGADRGMVFQQPTLMPWLTVWENIAFHLKLRGVHKAARREEAQLYIDMVGLTGFENHYPNELSGGMASRVGIARALLLNPAVILMDEPFAALDAQTRMDMQEELVAIWQKHQGTVVFVTHSVEEALVLGTKIAVMSCRPGRLGELIPLDLPYPRDITEAAFNDRKRHILARFKAEADKARKSAAA</sequence>
<dbReference type="PANTHER" id="PTHR42788">
    <property type="entry name" value="TAURINE IMPORT ATP-BINDING PROTEIN-RELATED"/>
    <property type="match status" value="1"/>
</dbReference>
<keyword evidence="2" id="KW-0813">Transport</keyword>
<dbReference type="PROSITE" id="PS50893">
    <property type="entry name" value="ABC_TRANSPORTER_2"/>
    <property type="match status" value="1"/>
</dbReference>
<dbReference type="SUPFAM" id="SSF52540">
    <property type="entry name" value="P-loop containing nucleoside triphosphate hydrolases"/>
    <property type="match status" value="1"/>
</dbReference>
<accession>A0A2N3Q0K9</accession>
<dbReference type="PROSITE" id="PS00211">
    <property type="entry name" value="ABC_TRANSPORTER_1"/>
    <property type="match status" value="1"/>
</dbReference>
<reference evidence="7" key="1">
    <citation type="submission" date="2017-12" db="EMBL/GenBank/DDBJ databases">
        <title>Draft genome sequence of Telmatospirillum siberiense 26-4b1T, an acidotolerant peatland alphaproteobacterium potentially involved in sulfur cycling.</title>
        <authorList>
            <person name="Hausmann B."/>
            <person name="Pjevac P."/>
            <person name="Schreck K."/>
            <person name="Herbold C.W."/>
            <person name="Daims H."/>
            <person name="Wagner M."/>
            <person name="Pester M."/>
            <person name="Loy A."/>
        </authorList>
    </citation>
    <scope>NUCLEOTIDE SEQUENCE [LARGE SCALE GENOMIC DNA]</scope>
    <source>
        <strain evidence="7">26-4b1</strain>
    </source>
</reference>
<feature type="domain" description="ABC transporter" evidence="5">
    <location>
        <begin position="4"/>
        <end position="237"/>
    </location>
</feature>
<gene>
    <name evidence="6" type="ORF">CWS72_03085</name>
</gene>